<feature type="transmembrane region" description="Helical" evidence="7">
    <location>
        <begin position="468"/>
        <end position="488"/>
    </location>
</feature>
<evidence type="ECO:0000313" key="10">
    <source>
        <dbReference type="Proteomes" id="UP000279259"/>
    </source>
</evidence>
<organism evidence="9 10">
    <name type="scientific">Saitozyma podzolica</name>
    <dbReference type="NCBI Taxonomy" id="1890683"/>
    <lineage>
        <taxon>Eukaryota</taxon>
        <taxon>Fungi</taxon>
        <taxon>Dikarya</taxon>
        <taxon>Basidiomycota</taxon>
        <taxon>Agaricomycotina</taxon>
        <taxon>Tremellomycetes</taxon>
        <taxon>Tremellales</taxon>
        <taxon>Trimorphomycetaceae</taxon>
        <taxon>Saitozyma</taxon>
    </lineage>
</organism>
<feature type="compositionally biased region" description="Basic and acidic residues" evidence="6">
    <location>
        <begin position="64"/>
        <end position="92"/>
    </location>
</feature>
<feature type="transmembrane region" description="Helical" evidence="7">
    <location>
        <begin position="494"/>
        <end position="517"/>
    </location>
</feature>
<dbReference type="PROSITE" id="PS50850">
    <property type="entry name" value="MFS"/>
    <property type="match status" value="1"/>
</dbReference>
<feature type="domain" description="Major facilitator superfamily (MFS) profile" evidence="8">
    <location>
        <begin position="150"/>
        <end position="588"/>
    </location>
</feature>
<feature type="transmembrane region" description="Helical" evidence="7">
    <location>
        <begin position="264"/>
        <end position="282"/>
    </location>
</feature>
<dbReference type="Pfam" id="PF07690">
    <property type="entry name" value="MFS_1"/>
    <property type="match status" value="1"/>
</dbReference>
<sequence length="629" mass="69560">MDPPVSRFNEHFNDSGPSDDDRTERDPSIDHSAAAAYGASPLGANDQNHPNQANQNQASQDNHPNPHERGIGDSRADRRDKHETNHAEKEAEALEAVGANRDLAQGTATRKKLERRLKWKLDARFSILVSGQESREASGCADTAAGGHLHPVRAVHSVVPHSFRSNYIDRNNAAAARLQGFETDLHLQGTEFATLLSILYVGYILFQGGYRAPGSTDQTVPSNMILNKIGRPSLYIPTAMLLWGMISVLTGITTNFGGALATRFFLGVVEAAFLPGALFIISKWYKKDEISLRYTILYCGNLISNAFGQLIAAGVLANMKGTLGHAAWRWLFFIEGALTMFFALVAMAMLPDFPHNTRWGFTAEEIQVAQLRMLEDVGEVDLDSHEDKWYRGLLLALYDYKMYLLTLALTSCIVGLSFNIYVAYFPTLTKTLGYGTTETLLLGAPPWVFACIVALLNSTHSDRTKEKFWHATWPLIVGIVGFIISMACSPQRTAARYVALFLQAQSYAGYVIMYTWMSSSFPRPPAKRAVALAFMNALSQVGNIIGSYVWPTSFGPSYLNSYGVCTAMFALTIILNFWFRCILVAANKRLAEGERAFDEHGDNVQAAATLEGTTVRDAQQMQKGFRFLI</sequence>
<dbReference type="EMBL" id="RSCD01000018">
    <property type="protein sequence ID" value="RSH87024.1"/>
    <property type="molecule type" value="Genomic_DNA"/>
</dbReference>
<keyword evidence="5 7" id="KW-0472">Membrane</keyword>
<feature type="region of interest" description="Disordered" evidence="6">
    <location>
        <begin position="1"/>
        <end position="100"/>
    </location>
</feature>
<comment type="subcellular location">
    <subcellularLocation>
        <location evidence="1">Membrane</location>
        <topology evidence="1">Multi-pass membrane protein</topology>
    </subcellularLocation>
</comment>
<evidence type="ECO:0000313" key="9">
    <source>
        <dbReference type="EMBL" id="RSH87024.1"/>
    </source>
</evidence>
<name>A0A427Y7I5_9TREE</name>
<evidence type="ECO:0000256" key="2">
    <source>
        <dbReference type="ARBA" id="ARBA00022448"/>
    </source>
</evidence>
<keyword evidence="10" id="KW-1185">Reference proteome</keyword>
<dbReference type="InterPro" id="IPR011701">
    <property type="entry name" value="MFS"/>
</dbReference>
<dbReference type="GO" id="GO:0022857">
    <property type="term" value="F:transmembrane transporter activity"/>
    <property type="evidence" value="ECO:0007669"/>
    <property type="project" value="InterPro"/>
</dbReference>
<dbReference type="FunFam" id="1.20.1250.20:FF:000013">
    <property type="entry name" value="MFS general substrate transporter"/>
    <property type="match status" value="1"/>
</dbReference>
<comment type="caution">
    <text evidence="9">The sequence shown here is derived from an EMBL/GenBank/DDBJ whole genome shotgun (WGS) entry which is preliminary data.</text>
</comment>
<dbReference type="SUPFAM" id="SSF103473">
    <property type="entry name" value="MFS general substrate transporter"/>
    <property type="match status" value="1"/>
</dbReference>
<evidence type="ECO:0000256" key="5">
    <source>
        <dbReference type="ARBA" id="ARBA00023136"/>
    </source>
</evidence>
<feature type="compositionally biased region" description="Basic and acidic residues" evidence="6">
    <location>
        <begin position="8"/>
        <end position="29"/>
    </location>
</feature>
<dbReference type="InterPro" id="IPR020846">
    <property type="entry name" value="MFS_dom"/>
</dbReference>
<protein>
    <recommendedName>
        <fullName evidence="8">Major facilitator superfamily (MFS) profile domain-containing protein</fullName>
    </recommendedName>
</protein>
<dbReference type="GO" id="GO:0016020">
    <property type="term" value="C:membrane"/>
    <property type="evidence" value="ECO:0007669"/>
    <property type="project" value="UniProtKB-SubCell"/>
</dbReference>
<evidence type="ECO:0000256" key="1">
    <source>
        <dbReference type="ARBA" id="ARBA00004141"/>
    </source>
</evidence>
<dbReference type="PANTHER" id="PTHR43791:SF6">
    <property type="entry name" value="TRANSPORTER, PUTATIVE (AFU_ORTHOLOGUE AFUA_1G16690)-RELATED"/>
    <property type="match status" value="1"/>
</dbReference>
<dbReference type="FunFam" id="1.20.1250.20:FF:000057">
    <property type="entry name" value="MFS general substrate transporter"/>
    <property type="match status" value="1"/>
</dbReference>
<feature type="compositionally biased region" description="Low complexity" evidence="6">
    <location>
        <begin position="32"/>
        <end position="63"/>
    </location>
</feature>
<dbReference type="Proteomes" id="UP000279259">
    <property type="component" value="Unassembled WGS sequence"/>
</dbReference>
<dbReference type="PANTHER" id="PTHR43791">
    <property type="entry name" value="PERMEASE-RELATED"/>
    <property type="match status" value="1"/>
</dbReference>
<proteinExistence type="predicted"/>
<feature type="transmembrane region" description="Helical" evidence="7">
    <location>
        <begin position="403"/>
        <end position="424"/>
    </location>
</feature>
<keyword evidence="4 7" id="KW-1133">Transmembrane helix</keyword>
<evidence type="ECO:0000256" key="6">
    <source>
        <dbReference type="SAM" id="MobiDB-lite"/>
    </source>
</evidence>
<feature type="transmembrane region" description="Helical" evidence="7">
    <location>
        <begin position="328"/>
        <end position="350"/>
    </location>
</feature>
<feature type="transmembrane region" description="Helical" evidence="7">
    <location>
        <begin position="294"/>
        <end position="316"/>
    </location>
</feature>
<feature type="transmembrane region" description="Helical" evidence="7">
    <location>
        <begin position="561"/>
        <end position="579"/>
    </location>
</feature>
<feature type="transmembrane region" description="Helical" evidence="7">
    <location>
        <begin position="439"/>
        <end position="456"/>
    </location>
</feature>
<evidence type="ECO:0000256" key="7">
    <source>
        <dbReference type="SAM" id="Phobius"/>
    </source>
</evidence>
<evidence type="ECO:0000256" key="4">
    <source>
        <dbReference type="ARBA" id="ARBA00022989"/>
    </source>
</evidence>
<feature type="transmembrane region" description="Helical" evidence="7">
    <location>
        <begin position="234"/>
        <end position="252"/>
    </location>
</feature>
<evidence type="ECO:0000256" key="3">
    <source>
        <dbReference type="ARBA" id="ARBA00022692"/>
    </source>
</evidence>
<keyword evidence="2" id="KW-0813">Transport</keyword>
<keyword evidence="3 7" id="KW-0812">Transmembrane</keyword>
<evidence type="ECO:0000259" key="8">
    <source>
        <dbReference type="PROSITE" id="PS50850"/>
    </source>
</evidence>
<dbReference type="OrthoDB" id="2985014at2759"/>
<accession>A0A427Y7I5</accession>
<dbReference type="Gene3D" id="1.20.1250.20">
    <property type="entry name" value="MFS general substrate transporter like domains"/>
    <property type="match status" value="2"/>
</dbReference>
<gene>
    <name evidence="9" type="ORF">EHS25_003512</name>
</gene>
<reference evidence="9 10" key="1">
    <citation type="submission" date="2018-11" db="EMBL/GenBank/DDBJ databases">
        <title>Genome sequence of Saitozyma podzolica DSM 27192.</title>
        <authorList>
            <person name="Aliyu H."/>
            <person name="Gorte O."/>
            <person name="Ochsenreither K."/>
        </authorList>
    </citation>
    <scope>NUCLEOTIDE SEQUENCE [LARGE SCALE GENOMIC DNA]</scope>
    <source>
        <strain evidence="9 10">DSM 27192</strain>
    </source>
</reference>
<dbReference type="InterPro" id="IPR036259">
    <property type="entry name" value="MFS_trans_sf"/>
</dbReference>
<dbReference type="AlphaFoldDB" id="A0A427Y7I5"/>